<dbReference type="Gene3D" id="2.20.28.20">
    <property type="entry name" value="Methionyl-tRNA synthetase, Zn-domain"/>
    <property type="match status" value="1"/>
</dbReference>
<dbReference type="InterPro" id="IPR029038">
    <property type="entry name" value="MetRS_Zn"/>
</dbReference>
<dbReference type="Proteomes" id="UP000054262">
    <property type="component" value="Unassembled WGS sequence"/>
</dbReference>
<evidence type="ECO:0000256" key="4">
    <source>
        <dbReference type="ARBA" id="ARBA00022490"/>
    </source>
</evidence>
<dbReference type="FunFam" id="2.20.28.20:FF:000001">
    <property type="entry name" value="Methionine--tRNA ligase"/>
    <property type="match status" value="1"/>
</dbReference>
<dbReference type="AlphaFoldDB" id="A0P6D8"/>
<evidence type="ECO:0000256" key="8">
    <source>
        <dbReference type="ARBA" id="ARBA00022840"/>
    </source>
</evidence>
<evidence type="ECO:0000256" key="1">
    <source>
        <dbReference type="ARBA" id="ARBA00003314"/>
    </source>
</evidence>
<gene>
    <name evidence="12 14" type="primary">metG</name>
    <name evidence="14" type="ORF">MB2181_03455</name>
</gene>
<dbReference type="InterPro" id="IPR009080">
    <property type="entry name" value="tRNAsynth_Ia_anticodon-bd"/>
</dbReference>
<keyword evidence="7 12" id="KW-0862">Zinc</keyword>
<dbReference type="Gene3D" id="1.10.730.10">
    <property type="entry name" value="Isoleucyl-tRNA Synthetase, Domain 1"/>
    <property type="match status" value="1"/>
</dbReference>
<keyword evidence="6 12" id="KW-0547">Nucleotide-binding</keyword>
<feature type="domain" description="Methionyl/Leucyl tRNA synthetase" evidence="13">
    <location>
        <begin position="5"/>
        <end position="392"/>
    </location>
</feature>
<dbReference type="PANTHER" id="PTHR45765:SF1">
    <property type="entry name" value="METHIONINE--TRNA LIGASE, CYTOPLASMIC"/>
    <property type="match status" value="1"/>
</dbReference>
<feature type="binding site" evidence="12">
    <location>
        <position position="145"/>
    </location>
    <ligand>
        <name>Zn(2+)</name>
        <dbReference type="ChEBI" id="CHEBI:29105"/>
    </ligand>
</feature>
<dbReference type="CDD" id="cd07957">
    <property type="entry name" value="Anticodon_Ia_Met"/>
    <property type="match status" value="1"/>
</dbReference>
<dbReference type="GO" id="GO:0046872">
    <property type="term" value="F:metal ion binding"/>
    <property type="evidence" value="ECO:0007669"/>
    <property type="project" value="UniProtKB-KW"/>
</dbReference>
<keyword evidence="9 12" id="KW-0648">Protein biosynthesis</keyword>
<comment type="caution">
    <text evidence="14">The sequence shown here is derived from an EMBL/GenBank/DDBJ whole genome shotgun (WGS) entry which is preliminary data.</text>
</comment>
<proteinExistence type="inferred from homology"/>
<dbReference type="GO" id="GO:0006431">
    <property type="term" value="P:methionyl-tRNA aminoacylation"/>
    <property type="evidence" value="ECO:0007669"/>
    <property type="project" value="UniProtKB-UniRule"/>
</dbReference>
<dbReference type="InterPro" id="IPR001412">
    <property type="entry name" value="aa-tRNA-synth_I_CS"/>
</dbReference>
<dbReference type="InterPro" id="IPR014729">
    <property type="entry name" value="Rossmann-like_a/b/a_fold"/>
</dbReference>
<comment type="subcellular location">
    <subcellularLocation>
        <location evidence="2 12">Cytoplasm</location>
    </subcellularLocation>
</comment>
<dbReference type="Gene3D" id="3.40.50.620">
    <property type="entry name" value="HUPs"/>
    <property type="match status" value="1"/>
</dbReference>
<evidence type="ECO:0000313" key="14">
    <source>
        <dbReference type="EMBL" id="EAV47098.1"/>
    </source>
</evidence>
<comment type="similarity">
    <text evidence="3 12">Belongs to the class-I aminoacyl-tRNA synthetase family. MetG type 1 subfamily.</text>
</comment>
<feature type="short sequence motif" description="'HIGH' region" evidence="12">
    <location>
        <begin position="11"/>
        <end position="21"/>
    </location>
</feature>
<dbReference type="NCBIfam" id="TIGR00398">
    <property type="entry name" value="metG"/>
    <property type="match status" value="1"/>
</dbReference>
<evidence type="ECO:0000256" key="12">
    <source>
        <dbReference type="HAMAP-Rule" id="MF_00098"/>
    </source>
</evidence>
<dbReference type="GO" id="GO:0005829">
    <property type="term" value="C:cytosol"/>
    <property type="evidence" value="ECO:0007669"/>
    <property type="project" value="TreeGrafter"/>
</dbReference>
<dbReference type="PANTHER" id="PTHR45765">
    <property type="entry name" value="METHIONINE--TRNA LIGASE"/>
    <property type="match status" value="1"/>
</dbReference>
<keyword evidence="10 12" id="KW-0030">Aminoacyl-tRNA synthetase</keyword>
<dbReference type="PRINTS" id="PR01041">
    <property type="entry name" value="TRNASYNTHMET"/>
</dbReference>
<evidence type="ECO:0000256" key="3">
    <source>
        <dbReference type="ARBA" id="ARBA00008258"/>
    </source>
</evidence>
<dbReference type="InterPro" id="IPR015413">
    <property type="entry name" value="Methionyl/Leucyl_tRNA_Synth"/>
</dbReference>
<feature type="binding site" evidence="12">
    <location>
        <position position="142"/>
    </location>
    <ligand>
        <name>Zn(2+)</name>
        <dbReference type="ChEBI" id="CHEBI:29105"/>
    </ligand>
</feature>
<evidence type="ECO:0000256" key="9">
    <source>
        <dbReference type="ARBA" id="ARBA00022917"/>
    </source>
</evidence>
<feature type="binding site" evidence="12">
    <location>
        <position position="158"/>
    </location>
    <ligand>
        <name>Zn(2+)</name>
        <dbReference type="ChEBI" id="CHEBI:29105"/>
    </ligand>
</feature>
<evidence type="ECO:0000256" key="7">
    <source>
        <dbReference type="ARBA" id="ARBA00022833"/>
    </source>
</evidence>
<comment type="subunit">
    <text evidence="12">Monomer.</text>
</comment>
<protein>
    <recommendedName>
        <fullName evidence="12">Methionine--tRNA ligase</fullName>
        <ecNumber evidence="12">6.1.1.10</ecNumber>
    </recommendedName>
    <alternativeName>
        <fullName evidence="12">Methionyl-tRNA synthetase</fullName>
        <shortName evidence="12">MetRS</shortName>
    </alternativeName>
</protein>
<evidence type="ECO:0000313" key="15">
    <source>
        <dbReference type="Proteomes" id="UP000054262"/>
    </source>
</evidence>
<keyword evidence="5 12" id="KW-0436">Ligase</keyword>
<dbReference type="EMBL" id="AAUX01000001">
    <property type="protein sequence ID" value="EAV47098.1"/>
    <property type="molecule type" value="Genomic_DNA"/>
</dbReference>
<dbReference type="InterPro" id="IPR033911">
    <property type="entry name" value="MetRS_core"/>
</dbReference>
<name>A0P6D8_9PROT</name>
<dbReference type="HAMAP" id="MF_00098">
    <property type="entry name" value="Met_tRNA_synth_type1"/>
    <property type="match status" value="1"/>
</dbReference>
<evidence type="ECO:0000256" key="5">
    <source>
        <dbReference type="ARBA" id="ARBA00022598"/>
    </source>
</evidence>
<dbReference type="InterPro" id="IPR041872">
    <property type="entry name" value="Anticodon_Met"/>
</dbReference>
<evidence type="ECO:0000256" key="6">
    <source>
        <dbReference type="ARBA" id="ARBA00022741"/>
    </source>
</evidence>
<keyword evidence="15" id="KW-1185">Reference proteome</keyword>
<dbReference type="CDD" id="cd00814">
    <property type="entry name" value="MetRS_core"/>
    <property type="match status" value="1"/>
</dbReference>
<organism evidence="14 15">
    <name type="scientific">Methylophilales bacterium HTCC2181</name>
    <dbReference type="NCBI Taxonomy" id="383631"/>
    <lineage>
        <taxon>Bacteria</taxon>
        <taxon>Pseudomonadati</taxon>
        <taxon>Pseudomonadota</taxon>
        <taxon>Betaproteobacteria</taxon>
        <taxon>Nitrosomonadales</taxon>
        <taxon>OM43 clade</taxon>
    </lineage>
</organism>
<dbReference type="SUPFAM" id="SSF57770">
    <property type="entry name" value="Methionyl-tRNA synthetase (MetRS), Zn-domain"/>
    <property type="match status" value="1"/>
</dbReference>
<dbReference type="SUPFAM" id="SSF52374">
    <property type="entry name" value="Nucleotidylyl transferase"/>
    <property type="match status" value="1"/>
</dbReference>
<dbReference type="InterPro" id="IPR023458">
    <property type="entry name" value="Met-tRNA_ligase_1"/>
</dbReference>
<dbReference type="EC" id="6.1.1.10" evidence="12"/>
<dbReference type="NCBIfam" id="NF001100">
    <property type="entry name" value="PRK00133.1"/>
    <property type="match status" value="1"/>
</dbReference>
<dbReference type="PROSITE" id="PS00178">
    <property type="entry name" value="AA_TRNA_LIGASE_I"/>
    <property type="match status" value="1"/>
</dbReference>
<evidence type="ECO:0000256" key="11">
    <source>
        <dbReference type="ARBA" id="ARBA00047364"/>
    </source>
</evidence>
<keyword evidence="12" id="KW-0479">Metal-binding</keyword>
<comment type="catalytic activity">
    <reaction evidence="11 12">
        <text>tRNA(Met) + L-methionine + ATP = L-methionyl-tRNA(Met) + AMP + diphosphate</text>
        <dbReference type="Rhea" id="RHEA:13481"/>
        <dbReference type="Rhea" id="RHEA-COMP:9667"/>
        <dbReference type="Rhea" id="RHEA-COMP:9698"/>
        <dbReference type="ChEBI" id="CHEBI:30616"/>
        <dbReference type="ChEBI" id="CHEBI:33019"/>
        <dbReference type="ChEBI" id="CHEBI:57844"/>
        <dbReference type="ChEBI" id="CHEBI:78442"/>
        <dbReference type="ChEBI" id="CHEBI:78530"/>
        <dbReference type="ChEBI" id="CHEBI:456215"/>
        <dbReference type="EC" id="6.1.1.10"/>
    </reaction>
</comment>
<reference evidence="14 15" key="1">
    <citation type="submission" date="2006-11" db="EMBL/GenBank/DDBJ databases">
        <authorList>
            <person name="Giovannoni S."/>
            <person name="Vergin K."/>
            <person name="Ferriera S."/>
            <person name="Johnson J."/>
            <person name="Kravitz S."/>
            <person name="Beeson K."/>
            <person name="Sutton G."/>
            <person name="Rogers Y.-H."/>
            <person name="Friedman R."/>
            <person name="Frazier M."/>
            <person name="Venter J.C."/>
        </authorList>
    </citation>
    <scope>NUCLEOTIDE SEQUENCE [LARGE SCALE GENOMIC DNA]</scope>
    <source>
        <strain evidence="14 15">HTCC2181</strain>
    </source>
</reference>
<feature type="binding site" evidence="12">
    <location>
        <position position="155"/>
    </location>
    <ligand>
        <name>Zn(2+)</name>
        <dbReference type="ChEBI" id="CHEBI:29105"/>
    </ligand>
</feature>
<keyword evidence="8 12" id="KW-0067">ATP-binding</keyword>
<accession>A0P6D8</accession>
<dbReference type="GO" id="GO:0004825">
    <property type="term" value="F:methionine-tRNA ligase activity"/>
    <property type="evidence" value="ECO:0007669"/>
    <property type="project" value="UniProtKB-UniRule"/>
</dbReference>
<evidence type="ECO:0000259" key="13">
    <source>
        <dbReference type="Pfam" id="PF09334"/>
    </source>
</evidence>
<dbReference type="GO" id="GO:0005524">
    <property type="term" value="F:ATP binding"/>
    <property type="evidence" value="ECO:0007669"/>
    <property type="project" value="UniProtKB-UniRule"/>
</dbReference>
<dbReference type="Pfam" id="PF09334">
    <property type="entry name" value="tRNA-synt_1g"/>
    <property type="match status" value="1"/>
</dbReference>
<comment type="cofactor">
    <cofactor evidence="12">
        <name>Zn(2+)</name>
        <dbReference type="ChEBI" id="CHEBI:29105"/>
    </cofactor>
    <text evidence="12">Binds 1 zinc ion per subunit.</text>
</comment>
<evidence type="ECO:0000256" key="10">
    <source>
        <dbReference type="ARBA" id="ARBA00023146"/>
    </source>
</evidence>
<sequence length="553" mass="63749">MRKIIATSALPYANGSIHLGHLVEYIQTDIWVRYQRLVGNEIHYICADDTHGTPIMLRAEKEGISPEQLVENVHKEHSADFSDFNISFDNFYSTNSIENKNLSEALYKSLVGNNKIEAKEIEQFYDDKKNMFLPDRFIKGTCPKCKANDQYGDSCESCGTTYSPTDLIDAYSVLTGSKPVKKKTEHYFFKLSECESFLSEWTQSDTLQKEALNKLQEWFKAGLADWDISRDAPYFGFEIPGAPGKYFYVWLDAPIGYMASFKNYADKNNLSYDEFWNKDSTTELVHFIGKDILYFHALFWPATLKYSGHRTPSKIYAHGFLTVNGEKMSKSRGTFITARSYIDAFKTPDYLRYYYFSKLNDSMGDIDLSLDDFIVKVNSDLIGKLVNIPSRTSGFVTKFFDNKIMLTTYFNESESQILVNNILLSKDEVTRLFEARQFSKICRLLISHVESVNEFVNNKEPWILAKDDAHKMKDSYLHEVCSAALQSFRLLSIYLSPIMPDLTKKIASFFNQEEFSSIDNLLSDVTTIKNYEHLLKRVEQKDVDIMVESNKNN</sequence>
<feature type="binding site" evidence="12">
    <location>
        <position position="330"/>
    </location>
    <ligand>
        <name>ATP</name>
        <dbReference type="ChEBI" id="CHEBI:30616"/>
    </ligand>
</feature>
<dbReference type="InterPro" id="IPR014758">
    <property type="entry name" value="Met-tRNA_synth"/>
</dbReference>
<dbReference type="SUPFAM" id="SSF47323">
    <property type="entry name" value="Anticodon-binding domain of a subclass of class I aminoacyl-tRNA synthetases"/>
    <property type="match status" value="1"/>
</dbReference>
<keyword evidence="4 12" id="KW-0963">Cytoplasm</keyword>
<comment type="function">
    <text evidence="1 12">Is required not only for elongation of protein synthesis but also for the initiation of all mRNA translation through initiator tRNA(fMet) aminoacylation.</text>
</comment>
<evidence type="ECO:0000256" key="2">
    <source>
        <dbReference type="ARBA" id="ARBA00004496"/>
    </source>
</evidence>
<dbReference type="OrthoDB" id="9810191at2"/>
<feature type="short sequence motif" description="'KMSKS' region" evidence="12">
    <location>
        <begin position="327"/>
        <end position="331"/>
    </location>
</feature>